<evidence type="ECO:0000256" key="1">
    <source>
        <dbReference type="ARBA" id="ARBA00023125"/>
    </source>
</evidence>
<keyword evidence="5" id="KW-1185">Reference proteome</keyword>
<reference evidence="5" key="1">
    <citation type="journal article" date="2019" name="Int. J. Syst. Evol. Microbiol.">
        <title>The Global Catalogue of Microorganisms (GCM) 10K type strain sequencing project: providing services to taxonomists for standard genome sequencing and annotation.</title>
        <authorList>
            <consortium name="The Broad Institute Genomics Platform"/>
            <consortium name="The Broad Institute Genome Sequencing Center for Infectious Disease"/>
            <person name="Wu L."/>
            <person name="Ma J."/>
        </authorList>
    </citation>
    <scope>NUCLEOTIDE SEQUENCE [LARGE SCALE GENOMIC DNA]</scope>
    <source>
        <strain evidence="5">CCUG 55608</strain>
    </source>
</reference>
<gene>
    <name evidence="4" type="ORF">ACFQ4C_29975</name>
</gene>
<protein>
    <submittedName>
        <fullName evidence="4">Recombinase family protein</fullName>
    </submittedName>
</protein>
<evidence type="ECO:0000256" key="2">
    <source>
        <dbReference type="ARBA" id="ARBA00023172"/>
    </source>
</evidence>
<evidence type="ECO:0000313" key="5">
    <source>
        <dbReference type="Proteomes" id="UP001597116"/>
    </source>
</evidence>
<dbReference type="Pfam" id="PF00239">
    <property type="entry name" value="Resolvase"/>
    <property type="match status" value="1"/>
</dbReference>
<dbReference type="EMBL" id="JBHTLP010000044">
    <property type="protein sequence ID" value="MFD1145392.1"/>
    <property type="molecule type" value="Genomic_DNA"/>
</dbReference>
<evidence type="ECO:0000259" key="3">
    <source>
        <dbReference type="PROSITE" id="PS51736"/>
    </source>
</evidence>
<dbReference type="InterPro" id="IPR036162">
    <property type="entry name" value="Resolvase-like_N_sf"/>
</dbReference>
<keyword evidence="1" id="KW-0238">DNA-binding</keyword>
<accession>A0ABW3QFD4</accession>
<organism evidence="4 5">
    <name type="scientific">Larkinella insperata</name>
    <dbReference type="NCBI Taxonomy" id="332158"/>
    <lineage>
        <taxon>Bacteria</taxon>
        <taxon>Pseudomonadati</taxon>
        <taxon>Bacteroidota</taxon>
        <taxon>Cytophagia</taxon>
        <taxon>Cytophagales</taxon>
        <taxon>Spirosomataceae</taxon>
        <taxon>Larkinella</taxon>
    </lineage>
</organism>
<dbReference type="SMART" id="SM00857">
    <property type="entry name" value="Resolvase"/>
    <property type="match status" value="1"/>
</dbReference>
<evidence type="ECO:0000313" key="4">
    <source>
        <dbReference type="EMBL" id="MFD1145392.1"/>
    </source>
</evidence>
<dbReference type="CDD" id="cd03768">
    <property type="entry name" value="SR_ResInv"/>
    <property type="match status" value="1"/>
</dbReference>
<sequence length="231" mass="25754">MANKKLDKNQRIQTYVAYYRVSTEKQGRSGLGLQAQKLAVLGFLQGAPIVAEFTEVESGKKNQRVQLQLAIDAAKRHQAILIIAKLDRLSRNAAFIFTLRDSGVSFQCVDMPDANTLTIGIFATLAQHERELISGRTKAGLHIKKLQGIKLGSPKNLTAQARMKGTEATRRNAAKNENSRRASALIAEWKAQGKTYAQIADRLNEFGFRTPRGCMFQGTQVMRIHQRDRSV</sequence>
<dbReference type="SUPFAM" id="SSF53041">
    <property type="entry name" value="Resolvase-like"/>
    <property type="match status" value="1"/>
</dbReference>
<dbReference type="RefSeq" id="WP_134038435.1">
    <property type="nucleotide sequence ID" value="NZ_JBHTLP010000044.1"/>
</dbReference>
<dbReference type="InterPro" id="IPR050639">
    <property type="entry name" value="SSR_resolvase"/>
</dbReference>
<proteinExistence type="predicted"/>
<dbReference type="PROSITE" id="PS51736">
    <property type="entry name" value="RECOMBINASES_3"/>
    <property type="match status" value="1"/>
</dbReference>
<keyword evidence="2" id="KW-0233">DNA recombination</keyword>
<dbReference type="Proteomes" id="UP001597116">
    <property type="component" value="Unassembled WGS sequence"/>
</dbReference>
<feature type="domain" description="Resolvase/invertase-type recombinase catalytic" evidence="3">
    <location>
        <begin position="14"/>
        <end position="148"/>
    </location>
</feature>
<dbReference type="InterPro" id="IPR006119">
    <property type="entry name" value="Resolv_N"/>
</dbReference>
<name>A0ABW3QFD4_9BACT</name>
<dbReference type="PANTHER" id="PTHR30461:SF2">
    <property type="entry name" value="SERINE RECOMBINASE PINE-RELATED"/>
    <property type="match status" value="1"/>
</dbReference>
<dbReference type="PANTHER" id="PTHR30461">
    <property type="entry name" value="DNA-INVERTASE FROM LAMBDOID PROPHAGE"/>
    <property type="match status" value="1"/>
</dbReference>
<dbReference type="Gene3D" id="3.40.50.1390">
    <property type="entry name" value="Resolvase, N-terminal catalytic domain"/>
    <property type="match status" value="1"/>
</dbReference>
<comment type="caution">
    <text evidence="4">The sequence shown here is derived from an EMBL/GenBank/DDBJ whole genome shotgun (WGS) entry which is preliminary data.</text>
</comment>